<organism evidence="1">
    <name type="scientific">marine sediment metagenome</name>
    <dbReference type="NCBI Taxonomy" id="412755"/>
    <lineage>
        <taxon>unclassified sequences</taxon>
        <taxon>metagenomes</taxon>
        <taxon>ecological metagenomes</taxon>
    </lineage>
</organism>
<proteinExistence type="predicted"/>
<protein>
    <submittedName>
        <fullName evidence="1">Uncharacterized protein</fullName>
    </submittedName>
</protein>
<accession>A0A0F9F744</accession>
<comment type="caution">
    <text evidence="1">The sequence shown here is derived from an EMBL/GenBank/DDBJ whole genome shotgun (WGS) entry which is preliminary data.</text>
</comment>
<gene>
    <name evidence="1" type="ORF">LCGC14_2279000</name>
</gene>
<dbReference type="EMBL" id="LAZR01031661">
    <property type="protein sequence ID" value="KKL53080.1"/>
    <property type="molecule type" value="Genomic_DNA"/>
</dbReference>
<name>A0A0F9F744_9ZZZZ</name>
<dbReference type="AlphaFoldDB" id="A0A0F9F744"/>
<sequence>MEVKVGDQVYDSEAQPIMVILTDQDKKNIANMDPDCTKYAMFQDDWGSKQEMLDWMETD</sequence>
<reference evidence="1" key="1">
    <citation type="journal article" date="2015" name="Nature">
        <title>Complex archaea that bridge the gap between prokaryotes and eukaryotes.</title>
        <authorList>
            <person name="Spang A."/>
            <person name="Saw J.H."/>
            <person name="Jorgensen S.L."/>
            <person name="Zaremba-Niedzwiedzka K."/>
            <person name="Martijn J."/>
            <person name="Lind A.E."/>
            <person name="van Eijk R."/>
            <person name="Schleper C."/>
            <person name="Guy L."/>
            <person name="Ettema T.J."/>
        </authorList>
    </citation>
    <scope>NUCLEOTIDE SEQUENCE</scope>
</reference>
<evidence type="ECO:0000313" key="1">
    <source>
        <dbReference type="EMBL" id="KKL53080.1"/>
    </source>
</evidence>